<keyword evidence="1 2" id="KW-0732">Signal</keyword>
<dbReference type="InterPro" id="IPR027385">
    <property type="entry name" value="Beta-barrel_OMP"/>
</dbReference>
<proteinExistence type="predicted"/>
<sequence length="193" mass="21607">MRILLLVCFVLSLNVSFAQLEKRTWLLGGDATYSRSESSSDGTVFSKGNSLQVGLNNGYFFWDKLALGGRVSLLNSVEKYPLNDNRPEGKLRQTNWSFGPFVRYYFLPAQKRINIFADAGGMYSIWTNNSTDHVSKAWSATAAAGPAIFLNQNIALELMLAYVHYSGVGYDYKSNSLQFKAGFQIHFKKSKQG</sequence>
<comment type="caution">
    <text evidence="4">The sequence shown here is derived from an EMBL/GenBank/DDBJ whole genome shotgun (WGS) entry which is preliminary data.</text>
</comment>
<feature type="domain" description="Outer membrane protein beta-barrel" evidence="3">
    <location>
        <begin position="5"/>
        <end position="183"/>
    </location>
</feature>
<reference evidence="4 5" key="1">
    <citation type="submission" date="2014-11" db="EMBL/GenBank/DDBJ databases">
        <title>Genome sequence of Flavihumibacter solisilvae 3-3.</title>
        <authorList>
            <person name="Zhou G."/>
            <person name="Li M."/>
            <person name="Wang G."/>
        </authorList>
    </citation>
    <scope>NUCLEOTIDE SEQUENCE [LARGE SCALE GENOMIC DNA]</scope>
    <source>
        <strain evidence="4 5">3-3</strain>
    </source>
</reference>
<dbReference type="Proteomes" id="UP000031408">
    <property type="component" value="Unassembled WGS sequence"/>
</dbReference>
<dbReference type="Gene3D" id="2.40.160.20">
    <property type="match status" value="1"/>
</dbReference>
<protein>
    <recommendedName>
        <fullName evidence="3">Outer membrane protein beta-barrel domain-containing protein</fullName>
    </recommendedName>
</protein>
<dbReference type="SUPFAM" id="SSF56925">
    <property type="entry name" value="OMPA-like"/>
    <property type="match status" value="1"/>
</dbReference>
<accession>A0A0C1IQB5</accession>
<dbReference type="EMBL" id="JSVC01000033">
    <property type="protein sequence ID" value="KIC92659.1"/>
    <property type="molecule type" value="Genomic_DNA"/>
</dbReference>
<evidence type="ECO:0000313" key="4">
    <source>
        <dbReference type="EMBL" id="KIC92659.1"/>
    </source>
</evidence>
<evidence type="ECO:0000256" key="2">
    <source>
        <dbReference type="SAM" id="SignalP"/>
    </source>
</evidence>
<dbReference type="OrthoDB" id="945117at2"/>
<evidence type="ECO:0000256" key="1">
    <source>
        <dbReference type="ARBA" id="ARBA00022729"/>
    </source>
</evidence>
<feature type="chain" id="PRO_5002133526" description="Outer membrane protein beta-barrel domain-containing protein" evidence="2">
    <location>
        <begin position="19"/>
        <end position="193"/>
    </location>
</feature>
<dbReference type="STRING" id="1349421.OI18_21620"/>
<evidence type="ECO:0000313" key="5">
    <source>
        <dbReference type="Proteomes" id="UP000031408"/>
    </source>
</evidence>
<dbReference type="RefSeq" id="WP_082038082.1">
    <property type="nucleotide sequence ID" value="NZ_JSVC01000033.1"/>
</dbReference>
<dbReference type="AlphaFoldDB" id="A0A0C1IQB5"/>
<name>A0A0C1IQB5_9BACT</name>
<evidence type="ECO:0000259" key="3">
    <source>
        <dbReference type="Pfam" id="PF13505"/>
    </source>
</evidence>
<keyword evidence="5" id="KW-1185">Reference proteome</keyword>
<gene>
    <name evidence="4" type="ORF">OI18_21620</name>
</gene>
<organism evidence="4 5">
    <name type="scientific">Flavihumibacter solisilvae</name>
    <dbReference type="NCBI Taxonomy" id="1349421"/>
    <lineage>
        <taxon>Bacteria</taxon>
        <taxon>Pseudomonadati</taxon>
        <taxon>Bacteroidota</taxon>
        <taxon>Chitinophagia</taxon>
        <taxon>Chitinophagales</taxon>
        <taxon>Chitinophagaceae</taxon>
        <taxon>Flavihumibacter</taxon>
    </lineage>
</organism>
<dbReference type="InterPro" id="IPR011250">
    <property type="entry name" value="OMP/PagP_B-barrel"/>
</dbReference>
<feature type="signal peptide" evidence="2">
    <location>
        <begin position="1"/>
        <end position="18"/>
    </location>
</feature>
<dbReference type="Pfam" id="PF13505">
    <property type="entry name" value="OMP_b-brl"/>
    <property type="match status" value="1"/>
</dbReference>